<evidence type="ECO:0000256" key="3">
    <source>
        <dbReference type="ARBA" id="ARBA00024725"/>
    </source>
</evidence>
<dbReference type="EMBL" id="JSWE01000057">
    <property type="protein sequence ID" value="KIE06020.1"/>
    <property type="molecule type" value="Genomic_DNA"/>
</dbReference>
<protein>
    <recommendedName>
        <fullName evidence="5">ABC transporter domain-containing protein</fullName>
    </recommendedName>
</protein>
<keyword evidence="4" id="KW-0472">Membrane</keyword>
<reference evidence="6 7" key="1">
    <citation type="submission" date="2014-11" db="EMBL/GenBank/DDBJ databases">
        <title>A Rickettsiales Symbiont of Amoebae With Ancient Features.</title>
        <authorList>
            <person name="Schulz F."/>
            <person name="Martijn J."/>
            <person name="Wascher F."/>
            <person name="Kostanjsek R."/>
            <person name="Ettema T.J."/>
            <person name="Horn M."/>
        </authorList>
    </citation>
    <scope>NUCLEOTIDE SEQUENCE [LARGE SCALE GENOMIC DNA]</scope>
    <source>
        <strain evidence="6 7">UWC36</strain>
    </source>
</reference>
<evidence type="ECO:0000256" key="2">
    <source>
        <dbReference type="ARBA" id="ARBA00022840"/>
    </source>
</evidence>
<dbReference type="SMART" id="SM00382">
    <property type="entry name" value="AAA"/>
    <property type="match status" value="1"/>
</dbReference>
<feature type="domain" description="ABC transporter" evidence="5">
    <location>
        <begin position="531"/>
        <end position="773"/>
    </location>
</feature>
<dbReference type="STRING" id="86105.NF27_CF00040"/>
<sequence>MLRIFVACFNNVVEFFKHSKAKVVLINRIEVRNKLSIDNHFNLEDWFSSTINIGVSTSIGFIISGSIGGILGLLTCGVDEYLFSSGIENKHYIARSAFWATSFVKGSTTFVNLYPQYKLLYYSSLFVLIPVISYSSIDFLDYQSRINYPVNAFISINALFGHKNIFSKAEFSQVYNKALESPIGALELLVHDIKRILDNDFLANFLQIGALKITSTMVDYLFLIYIGTYGQGLFINNLLTAYQTSNMNTILKEGSKVMSILLTKKVFDFLILLADTNLFRTQIDLVFQKSTELLLDGNNSKKLIASTKGKELINKLDQDLSTLLFQGITKLNSEITITAKFFIAFRYISNVMPEAMVPYLLTFLLEQNVLNYVFTNSKKIQQNLSEAETKLWGIKYHISTNMEYINLRDAKEYIKYKYNEFLLYRSSLNKDNEYLNNLKNGAQETASGLNEWIDAPYLGFKYVNNQINIAQIPLVKTSIKDIFAFLSSSLDYKLAHTELLLAKERIDILSSILSEPRSQSANHTTNNEEKIIFDNYVLMLDGKLLLKINYLEFQPGKHYAITGKSGCGKSAILIDLKQGLSGALSSSGTISLPKTINSKEVHLMFMDQNNYLPLHSTLLEVAFFPGRLSLLGSEEVIIVRKEVISLFKELEIDEFTLDEENNKGLISRLDSQEFKLSGGQSKKIAVIQAILNQPNILIADELTSGLDKMSIIKIEHALNKYLPNTMILSVEHHPQDNNYDKFYDFEVNFSLEEGVRINNLISKSSDINMTLQEKSDIQSMNICLIEDFILNETYSLII</sequence>
<evidence type="ECO:0000256" key="4">
    <source>
        <dbReference type="SAM" id="Phobius"/>
    </source>
</evidence>
<dbReference type="PANTHER" id="PTHR24220">
    <property type="entry name" value="IMPORT ATP-BINDING PROTEIN"/>
    <property type="match status" value="1"/>
</dbReference>
<dbReference type="InterPro" id="IPR003593">
    <property type="entry name" value="AAA+_ATPase"/>
</dbReference>
<keyword evidence="7" id="KW-1185">Reference proteome</keyword>
<organism evidence="6 7">
    <name type="scientific">Candidatus Jidaibacter acanthamoebae</name>
    <dbReference type="NCBI Taxonomy" id="86105"/>
    <lineage>
        <taxon>Bacteria</taxon>
        <taxon>Pseudomonadati</taxon>
        <taxon>Pseudomonadota</taxon>
        <taxon>Alphaproteobacteria</taxon>
        <taxon>Rickettsiales</taxon>
        <taxon>Candidatus Midichloriaceae</taxon>
        <taxon>Candidatus Jidaibacter</taxon>
    </lineage>
</organism>
<dbReference type="GO" id="GO:0005524">
    <property type="term" value="F:ATP binding"/>
    <property type="evidence" value="ECO:0007669"/>
    <property type="project" value="UniProtKB-KW"/>
</dbReference>
<dbReference type="InterPro" id="IPR003439">
    <property type="entry name" value="ABC_transporter-like_ATP-bd"/>
</dbReference>
<evidence type="ECO:0000259" key="5">
    <source>
        <dbReference type="PROSITE" id="PS50893"/>
    </source>
</evidence>
<keyword evidence="1" id="KW-0547">Nucleotide-binding</keyword>
<dbReference type="PROSITE" id="PS00211">
    <property type="entry name" value="ABC_TRANSPORTER_1"/>
    <property type="match status" value="1"/>
</dbReference>
<dbReference type="Gene3D" id="3.40.50.300">
    <property type="entry name" value="P-loop containing nucleotide triphosphate hydrolases"/>
    <property type="match status" value="1"/>
</dbReference>
<evidence type="ECO:0000313" key="6">
    <source>
        <dbReference type="EMBL" id="KIE06020.1"/>
    </source>
</evidence>
<comment type="function">
    <text evidence="3">Part of an ABC transporter complex. Transmembrane domains (TMD) form a pore in the inner membrane and the ATP-binding domain (NBD) is responsible for energy generation.</text>
</comment>
<dbReference type="InterPro" id="IPR027417">
    <property type="entry name" value="P-loop_NTPase"/>
</dbReference>
<dbReference type="Pfam" id="PF00005">
    <property type="entry name" value="ABC_tran"/>
    <property type="match status" value="1"/>
</dbReference>
<dbReference type="InterPro" id="IPR015854">
    <property type="entry name" value="ABC_transpr_LolD-like"/>
</dbReference>
<keyword evidence="2" id="KW-0067">ATP-binding</keyword>
<comment type="caution">
    <text evidence="6">The sequence shown here is derived from an EMBL/GenBank/DDBJ whole genome shotgun (WGS) entry which is preliminary data.</text>
</comment>
<dbReference type="Proteomes" id="UP000031258">
    <property type="component" value="Unassembled WGS sequence"/>
</dbReference>
<evidence type="ECO:0000313" key="7">
    <source>
        <dbReference type="Proteomes" id="UP000031258"/>
    </source>
</evidence>
<dbReference type="InterPro" id="IPR017871">
    <property type="entry name" value="ABC_transporter-like_CS"/>
</dbReference>
<dbReference type="SUPFAM" id="SSF52540">
    <property type="entry name" value="P-loop containing nucleoside triphosphate hydrolases"/>
    <property type="match status" value="1"/>
</dbReference>
<dbReference type="PROSITE" id="PS50893">
    <property type="entry name" value="ABC_TRANSPORTER_2"/>
    <property type="match status" value="1"/>
</dbReference>
<evidence type="ECO:0000256" key="1">
    <source>
        <dbReference type="ARBA" id="ARBA00022741"/>
    </source>
</evidence>
<keyword evidence="4" id="KW-0812">Transmembrane</keyword>
<keyword evidence="4" id="KW-1133">Transmembrane helix</keyword>
<proteinExistence type="predicted"/>
<gene>
    <name evidence="6" type="ORF">NF27_CF00040</name>
</gene>
<accession>A0A0C1R174</accession>
<dbReference type="GO" id="GO:0016887">
    <property type="term" value="F:ATP hydrolysis activity"/>
    <property type="evidence" value="ECO:0007669"/>
    <property type="project" value="InterPro"/>
</dbReference>
<dbReference type="GO" id="GO:0022857">
    <property type="term" value="F:transmembrane transporter activity"/>
    <property type="evidence" value="ECO:0007669"/>
    <property type="project" value="TreeGrafter"/>
</dbReference>
<dbReference type="GO" id="GO:0005886">
    <property type="term" value="C:plasma membrane"/>
    <property type="evidence" value="ECO:0007669"/>
    <property type="project" value="TreeGrafter"/>
</dbReference>
<feature type="transmembrane region" description="Helical" evidence="4">
    <location>
        <begin position="119"/>
        <end position="137"/>
    </location>
</feature>
<dbReference type="AlphaFoldDB" id="A0A0C1R174"/>
<name>A0A0C1R174_9RICK</name>